<dbReference type="EMBL" id="JAGTUU010000002">
    <property type="protein sequence ID" value="MBS0123388.1"/>
    <property type="molecule type" value="Genomic_DNA"/>
</dbReference>
<evidence type="ECO:0000256" key="1">
    <source>
        <dbReference type="SAM" id="Coils"/>
    </source>
</evidence>
<dbReference type="AlphaFoldDB" id="A0A8J7WE04"/>
<feature type="transmembrane region" description="Helical" evidence="2">
    <location>
        <begin position="401"/>
        <end position="421"/>
    </location>
</feature>
<dbReference type="InterPro" id="IPR050445">
    <property type="entry name" value="Bact_polysacc_biosynth/exp"/>
</dbReference>
<keyword evidence="2" id="KW-1133">Transmembrane helix</keyword>
<proteinExistence type="predicted"/>
<accession>A0A8J7WE04</accession>
<dbReference type="PANTHER" id="PTHR32309:SF31">
    <property type="entry name" value="CAPSULAR EXOPOLYSACCHARIDE FAMILY"/>
    <property type="match status" value="1"/>
</dbReference>
<name>A0A8J7WE04_9RHOB</name>
<keyword evidence="1" id="KW-0175">Coiled coil</keyword>
<keyword evidence="4" id="KW-1185">Reference proteome</keyword>
<reference evidence="3" key="1">
    <citation type="submission" date="2021-04" db="EMBL/GenBank/DDBJ databases">
        <authorList>
            <person name="Yoon J."/>
        </authorList>
    </citation>
    <scope>NUCLEOTIDE SEQUENCE</scope>
    <source>
        <strain evidence="3">KMU-90</strain>
    </source>
</reference>
<organism evidence="3 4">
    <name type="scientific">Thetidibacter halocola</name>
    <dbReference type="NCBI Taxonomy" id="2827239"/>
    <lineage>
        <taxon>Bacteria</taxon>
        <taxon>Pseudomonadati</taxon>
        <taxon>Pseudomonadota</taxon>
        <taxon>Alphaproteobacteria</taxon>
        <taxon>Rhodobacterales</taxon>
        <taxon>Roseobacteraceae</taxon>
        <taxon>Thetidibacter</taxon>
    </lineage>
</organism>
<dbReference type="PANTHER" id="PTHR32309">
    <property type="entry name" value="TYROSINE-PROTEIN KINASE"/>
    <property type="match status" value="1"/>
</dbReference>
<feature type="coiled-coil region" evidence="1">
    <location>
        <begin position="270"/>
        <end position="304"/>
    </location>
</feature>
<sequence>MNQLQSFSEAVSALQRRALLICVVTFAGCILSLNFALNQARVYEATAVVQIEDARVPDQLMGAANPAEDATRRVRLIEQRLMARDNLVRIMDKHDLFSDDPAMTMNERIFRMREAADIQQIVNRANPYGAGANTPSGLLITVRLSDPDKAATLANELMYTVIDQSRDRSLGRARDTLDFFIAEEARVSSEIEILEGQIATFKRDNADSLPAGLDDLRGQLASLREADLDLDRQILTLETDSSRLRDDVQQRQTALFQEQKRLLAVRMDAILAQIEAAPEAERDLSRLERELTRLQEQYSVVTRRKAEAEMGQVLEDRQQTDRFEVLETALVPESPVSRSRKKLAAMGAVASLVAGLAAAFLAELLNPAIRSAAQLDRALGVQPVVAIPVIETRRDRTRRGLAIFGWIVGLLASAAALLAGLGSRLPMAETLGRFLPRLSAGS</sequence>
<evidence type="ECO:0000313" key="4">
    <source>
        <dbReference type="Proteomes" id="UP000681356"/>
    </source>
</evidence>
<gene>
    <name evidence="3" type="ORF">KB874_04525</name>
</gene>
<keyword evidence="2" id="KW-0812">Transmembrane</keyword>
<keyword evidence="2" id="KW-0472">Membrane</keyword>
<dbReference type="RefSeq" id="WP_212535369.1">
    <property type="nucleotide sequence ID" value="NZ_JAGTUU010000002.1"/>
</dbReference>
<feature type="transmembrane region" description="Helical" evidence="2">
    <location>
        <begin position="343"/>
        <end position="365"/>
    </location>
</feature>
<protein>
    <submittedName>
        <fullName evidence="3">Chain-length determining protein</fullName>
    </submittedName>
</protein>
<comment type="caution">
    <text evidence="3">The sequence shown here is derived from an EMBL/GenBank/DDBJ whole genome shotgun (WGS) entry which is preliminary data.</text>
</comment>
<evidence type="ECO:0000256" key="2">
    <source>
        <dbReference type="SAM" id="Phobius"/>
    </source>
</evidence>
<dbReference type="Proteomes" id="UP000681356">
    <property type="component" value="Unassembled WGS sequence"/>
</dbReference>
<evidence type="ECO:0000313" key="3">
    <source>
        <dbReference type="EMBL" id="MBS0123388.1"/>
    </source>
</evidence>